<feature type="zinc finger region" description="FLZ-type" evidence="3">
    <location>
        <begin position="92"/>
        <end position="136"/>
    </location>
</feature>
<sequence>MRRCRARLHKTTTTFFFLPSQQVKRNPPVGTSQPKKPMEDYYYYFTSWGTVGSVEPTGFPAHTLPRNPSSASPKTRRASRGDADAGERLHHYYLDACFRCGRHLGGNKDIFMYRGDTPFCSDECRQQQIEDDEAREKKRSRQHAAATATATATKRERERRSSSPQRIPLWAR</sequence>
<comment type="caution">
    <text evidence="6">The sequence shown here is derived from an EMBL/GenBank/DDBJ whole genome shotgun (WGS) entry which is preliminary data.</text>
</comment>
<dbReference type="EMBL" id="NCVQ01000005">
    <property type="protein sequence ID" value="PWZ25300.1"/>
    <property type="molecule type" value="Genomic_DNA"/>
</dbReference>
<proteinExistence type="inferred from homology"/>
<evidence type="ECO:0000313" key="7">
    <source>
        <dbReference type="Proteomes" id="UP000251960"/>
    </source>
</evidence>
<protein>
    <recommendedName>
        <fullName evidence="5">FLZ-type domain-containing protein</fullName>
    </recommendedName>
</protein>
<dbReference type="PANTHER" id="PTHR46057">
    <property type="entry name" value="FCS-LIKE ZINC FINGER 1-RELATED"/>
    <property type="match status" value="1"/>
</dbReference>
<feature type="domain" description="FLZ-type" evidence="5">
    <location>
        <begin position="92"/>
        <end position="136"/>
    </location>
</feature>
<keyword evidence="2" id="KW-0479">Metal-binding</keyword>
<evidence type="ECO:0000256" key="4">
    <source>
        <dbReference type="SAM" id="MobiDB-lite"/>
    </source>
</evidence>
<dbReference type="GO" id="GO:0046872">
    <property type="term" value="F:metal ion binding"/>
    <property type="evidence" value="ECO:0007669"/>
    <property type="project" value="UniProtKB-KW"/>
</dbReference>
<evidence type="ECO:0000256" key="1">
    <source>
        <dbReference type="ARBA" id="ARBA00009374"/>
    </source>
</evidence>
<evidence type="ECO:0000256" key="2">
    <source>
        <dbReference type="ARBA" id="ARBA00022723"/>
    </source>
</evidence>
<comment type="similarity">
    <text evidence="1">Belongs to the FLZ family.</text>
</comment>
<evidence type="ECO:0000313" key="6">
    <source>
        <dbReference type="EMBL" id="PWZ25300.1"/>
    </source>
</evidence>
<dbReference type="ExpressionAtlas" id="A0A3L6EWP2">
    <property type="expression patterns" value="baseline"/>
</dbReference>
<feature type="region of interest" description="Disordered" evidence="4">
    <location>
        <begin position="130"/>
        <end position="172"/>
    </location>
</feature>
<gene>
    <name evidence="6" type="ORF">Zm00014a_009561</name>
</gene>
<reference evidence="6 7" key="1">
    <citation type="journal article" date="2018" name="Nat. Genet.">
        <title>Extensive intraspecific gene order and gene structural variations between Mo17 and other maize genomes.</title>
        <authorList>
            <person name="Sun S."/>
            <person name="Zhou Y."/>
            <person name="Chen J."/>
            <person name="Shi J."/>
            <person name="Zhao H."/>
            <person name="Zhao H."/>
            <person name="Song W."/>
            <person name="Zhang M."/>
            <person name="Cui Y."/>
            <person name="Dong X."/>
            <person name="Liu H."/>
            <person name="Ma X."/>
            <person name="Jiao Y."/>
            <person name="Wang B."/>
            <person name="Wei X."/>
            <person name="Stein J.C."/>
            <person name="Glaubitz J.C."/>
            <person name="Lu F."/>
            <person name="Yu G."/>
            <person name="Liang C."/>
            <person name="Fengler K."/>
            <person name="Li B."/>
            <person name="Rafalski A."/>
            <person name="Schnable P.S."/>
            <person name="Ware D.H."/>
            <person name="Buckler E.S."/>
            <person name="Lai J."/>
        </authorList>
    </citation>
    <scope>NUCLEOTIDE SEQUENCE [LARGE SCALE GENOMIC DNA]</scope>
    <source>
        <strain evidence="7">cv. Missouri 17</strain>
        <tissue evidence="6">Seedling</tissue>
    </source>
</reference>
<dbReference type="InterPro" id="IPR007650">
    <property type="entry name" value="Zf-FLZ_dom"/>
</dbReference>
<dbReference type="AlphaFoldDB" id="A0A3L6EWP2"/>
<dbReference type="Proteomes" id="UP000251960">
    <property type="component" value="Chromosome 4"/>
</dbReference>
<organism evidence="6 7">
    <name type="scientific">Zea mays</name>
    <name type="common">Maize</name>
    <dbReference type="NCBI Taxonomy" id="4577"/>
    <lineage>
        <taxon>Eukaryota</taxon>
        <taxon>Viridiplantae</taxon>
        <taxon>Streptophyta</taxon>
        <taxon>Embryophyta</taxon>
        <taxon>Tracheophyta</taxon>
        <taxon>Spermatophyta</taxon>
        <taxon>Magnoliopsida</taxon>
        <taxon>Liliopsida</taxon>
        <taxon>Poales</taxon>
        <taxon>Poaceae</taxon>
        <taxon>PACMAD clade</taxon>
        <taxon>Panicoideae</taxon>
        <taxon>Andropogonodae</taxon>
        <taxon>Andropogoneae</taxon>
        <taxon>Tripsacinae</taxon>
        <taxon>Zea</taxon>
    </lineage>
</organism>
<name>A0A3L6EWP2_MAIZE</name>
<dbReference type="InterPro" id="IPR044533">
    <property type="entry name" value="FLZ1/2/3"/>
</dbReference>
<dbReference type="Pfam" id="PF04570">
    <property type="entry name" value="zf-FLZ"/>
    <property type="match status" value="1"/>
</dbReference>
<dbReference type="PANTHER" id="PTHR46057:SF47">
    <property type="entry name" value="OS02G0687100 PROTEIN"/>
    <property type="match status" value="1"/>
</dbReference>
<dbReference type="PROSITE" id="PS51795">
    <property type="entry name" value="ZF_FLZ"/>
    <property type="match status" value="1"/>
</dbReference>
<accession>A0A3L6EWP2</accession>
<evidence type="ECO:0000256" key="3">
    <source>
        <dbReference type="PROSITE-ProRule" id="PRU01131"/>
    </source>
</evidence>
<feature type="region of interest" description="Disordered" evidence="4">
    <location>
        <begin position="59"/>
        <end position="83"/>
    </location>
</feature>
<evidence type="ECO:0000259" key="5">
    <source>
        <dbReference type="PROSITE" id="PS51795"/>
    </source>
</evidence>